<dbReference type="Proteomes" id="UP000814033">
    <property type="component" value="Unassembled WGS sequence"/>
</dbReference>
<proteinExistence type="predicted"/>
<sequence>MTPSDVLDRLQGHVRPWSQRMSTRDRLVAFGIPKDALPALLRTYAKALADGTAFRPEEQDAEVLARLAHDVFDTNPQLAIDRALTTTLYNWACDPRHSSAVLQCVSKPTLQAMMRLRDALDFTRIIDRYPLARAMQRKIIMHVGPTNSGKTHNALRTLAAAKVGAYAGPLRLLAHEIFERLNSGQIVPLGVDPDATAEPDEGSNIDALDPSDAKAISKHGNARFARPCNLITGEERRTMANATLYSCTVEMLQLDRRYDVVVVDEIQLIADSDRGFAWTSAVIGAAASELHLCGEETAVPLVESLAAMTGDEVIVNRYQRLSELKVADESLNNDFKRVQKGDCIVAFSRSRIFQLRDEVQKSTGLRCAVAYGRLPPEIRSEQAALFNDRDSGYDVMVGSDAIGMGLNLKIKRVIFESMEKFNGGSSAPLSYSQVKQIAGRAGRYGMHADAKEGGIVTTLSPADLPLLREAMAAPIVPLRHARIGFFGNVALNVIEALPKGTSLHVIRDALIYGSTLPPTLAIMDPSLSETTTSMFVDSIVHPMSFYERVIFMIAPFPIRDELCKSTVGKMFELYRDRGRVDIAELLRECGLLNSLNHVLHARQHRQPLAKAKKHLEELETLHKCLVTYIWLYMHFPVGFYAHEQARALTRSTEEAMDYALQQGRQQERGPQRPRLEVLKSKNGMMARQHL</sequence>
<name>A0ACB8RNF7_9AGAM</name>
<dbReference type="EMBL" id="MU275942">
    <property type="protein sequence ID" value="KAI0045789.1"/>
    <property type="molecule type" value="Genomic_DNA"/>
</dbReference>
<evidence type="ECO:0000313" key="1">
    <source>
        <dbReference type="EMBL" id="KAI0045789.1"/>
    </source>
</evidence>
<reference evidence="1" key="2">
    <citation type="journal article" date="2022" name="New Phytol.">
        <title>Evolutionary transition to the ectomycorrhizal habit in the genomes of a hyperdiverse lineage of mushroom-forming fungi.</title>
        <authorList>
            <person name="Looney B."/>
            <person name="Miyauchi S."/>
            <person name="Morin E."/>
            <person name="Drula E."/>
            <person name="Courty P.E."/>
            <person name="Kohler A."/>
            <person name="Kuo A."/>
            <person name="LaButti K."/>
            <person name="Pangilinan J."/>
            <person name="Lipzen A."/>
            <person name="Riley R."/>
            <person name="Andreopoulos W."/>
            <person name="He G."/>
            <person name="Johnson J."/>
            <person name="Nolan M."/>
            <person name="Tritt A."/>
            <person name="Barry K.W."/>
            <person name="Grigoriev I.V."/>
            <person name="Nagy L.G."/>
            <person name="Hibbett D."/>
            <person name="Henrissat B."/>
            <person name="Matheny P.B."/>
            <person name="Labbe J."/>
            <person name="Martin F.M."/>
        </authorList>
    </citation>
    <scope>NUCLEOTIDE SEQUENCE</scope>
    <source>
        <strain evidence="1">FP105234-sp</strain>
    </source>
</reference>
<evidence type="ECO:0000313" key="2">
    <source>
        <dbReference type="Proteomes" id="UP000814033"/>
    </source>
</evidence>
<reference evidence="1" key="1">
    <citation type="submission" date="2021-02" db="EMBL/GenBank/DDBJ databases">
        <authorList>
            <consortium name="DOE Joint Genome Institute"/>
            <person name="Ahrendt S."/>
            <person name="Looney B.P."/>
            <person name="Miyauchi S."/>
            <person name="Morin E."/>
            <person name="Drula E."/>
            <person name="Courty P.E."/>
            <person name="Chicoki N."/>
            <person name="Fauchery L."/>
            <person name="Kohler A."/>
            <person name="Kuo A."/>
            <person name="Labutti K."/>
            <person name="Pangilinan J."/>
            <person name="Lipzen A."/>
            <person name="Riley R."/>
            <person name="Andreopoulos W."/>
            <person name="He G."/>
            <person name="Johnson J."/>
            <person name="Barry K.W."/>
            <person name="Grigoriev I.V."/>
            <person name="Nagy L."/>
            <person name="Hibbett D."/>
            <person name="Henrissat B."/>
            <person name="Matheny P.B."/>
            <person name="Labbe J."/>
            <person name="Martin F."/>
        </authorList>
    </citation>
    <scope>NUCLEOTIDE SEQUENCE</scope>
    <source>
        <strain evidence="1">FP105234-sp</strain>
    </source>
</reference>
<protein>
    <submittedName>
        <fullName evidence="1">P-loop containing nucleoside triphosphate hydrolase protein</fullName>
    </submittedName>
</protein>
<comment type="caution">
    <text evidence="1">The sequence shown here is derived from an EMBL/GenBank/DDBJ whole genome shotgun (WGS) entry which is preliminary data.</text>
</comment>
<accession>A0ACB8RNF7</accession>
<organism evidence="1 2">
    <name type="scientific">Auriscalpium vulgare</name>
    <dbReference type="NCBI Taxonomy" id="40419"/>
    <lineage>
        <taxon>Eukaryota</taxon>
        <taxon>Fungi</taxon>
        <taxon>Dikarya</taxon>
        <taxon>Basidiomycota</taxon>
        <taxon>Agaricomycotina</taxon>
        <taxon>Agaricomycetes</taxon>
        <taxon>Russulales</taxon>
        <taxon>Auriscalpiaceae</taxon>
        <taxon>Auriscalpium</taxon>
    </lineage>
</organism>
<gene>
    <name evidence="1" type="ORF">FA95DRAFT_1495019</name>
</gene>
<keyword evidence="2" id="KW-1185">Reference proteome</keyword>
<keyword evidence="1" id="KW-0378">Hydrolase</keyword>